<evidence type="ECO:0000313" key="2">
    <source>
        <dbReference type="EMBL" id="KAK4443026.1"/>
    </source>
</evidence>
<protein>
    <submittedName>
        <fullName evidence="2">Uncharacterized protein</fullName>
    </submittedName>
</protein>
<sequence length="335" mass="36129">MSRLPGPGFGGYASDSRVGPYDANSTTFLNYLTSSNATGTFSLPLPDISKPYPGGGPIEGWTLSLAMLDIPDPGFSNRDESMLGYASVLKAPNSLLVSTSENTKEVNAHPSWGMCLWNFGEPLRGEVNNPSNKPLAQDGSCAGWLSPACLSKLEEQAKRSWKVVDKESPFGSRVACSTLNTPDECGENGPGNSGSATRSYQGVPVRYLNGSVTETDGWYYRSGRDRANSTEYVKEFWDRMVLNYWPFVTVLVDVEGEKDGEGLVNVACVAPNGQGTGKGFTFSGVKPALAEVEEEKDTENKKDAEKNRGEGRRISMGMVVTGCRHLNMDAISSDS</sequence>
<feature type="region of interest" description="Disordered" evidence="1">
    <location>
        <begin position="291"/>
        <end position="311"/>
    </location>
</feature>
<reference evidence="2" key="2">
    <citation type="submission" date="2023-05" db="EMBL/GenBank/DDBJ databases">
        <authorList>
            <consortium name="Lawrence Berkeley National Laboratory"/>
            <person name="Steindorff A."/>
            <person name="Hensen N."/>
            <person name="Bonometti L."/>
            <person name="Westerberg I."/>
            <person name="Brannstrom I.O."/>
            <person name="Guillou S."/>
            <person name="Cros-Aarteil S."/>
            <person name="Calhoun S."/>
            <person name="Haridas S."/>
            <person name="Kuo A."/>
            <person name="Mondo S."/>
            <person name="Pangilinan J."/>
            <person name="Riley R."/>
            <person name="Labutti K."/>
            <person name="Andreopoulos B."/>
            <person name="Lipzen A."/>
            <person name="Chen C."/>
            <person name="Yanf M."/>
            <person name="Daum C."/>
            <person name="Ng V."/>
            <person name="Clum A."/>
            <person name="Ohm R."/>
            <person name="Martin F."/>
            <person name="Silar P."/>
            <person name="Natvig D."/>
            <person name="Lalanne C."/>
            <person name="Gautier V."/>
            <person name="Ament-Velasquez S.L."/>
            <person name="Kruys A."/>
            <person name="Hutchinson M.I."/>
            <person name="Powell A.J."/>
            <person name="Barry K."/>
            <person name="Miller A.N."/>
            <person name="Grigoriev I.V."/>
            <person name="Debuchy R."/>
            <person name="Gladieux P."/>
            <person name="Thoren M.H."/>
            <person name="Johannesson H."/>
        </authorList>
    </citation>
    <scope>NUCLEOTIDE SEQUENCE</scope>
    <source>
        <strain evidence="2">PSN243</strain>
    </source>
</reference>
<feature type="compositionally biased region" description="Basic and acidic residues" evidence="1">
    <location>
        <begin position="298"/>
        <end position="311"/>
    </location>
</feature>
<dbReference type="Proteomes" id="UP001321760">
    <property type="component" value="Unassembled WGS sequence"/>
</dbReference>
<evidence type="ECO:0000313" key="3">
    <source>
        <dbReference type="Proteomes" id="UP001321760"/>
    </source>
</evidence>
<accession>A0AAV9G680</accession>
<dbReference type="EMBL" id="MU866001">
    <property type="protein sequence ID" value="KAK4443026.1"/>
    <property type="molecule type" value="Genomic_DNA"/>
</dbReference>
<feature type="region of interest" description="Disordered" evidence="1">
    <location>
        <begin position="181"/>
        <end position="200"/>
    </location>
</feature>
<evidence type="ECO:0000256" key="1">
    <source>
        <dbReference type="SAM" id="MobiDB-lite"/>
    </source>
</evidence>
<reference evidence="2" key="1">
    <citation type="journal article" date="2023" name="Mol. Phylogenet. Evol.">
        <title>Genome-scale phylogeny and comparative genomics of the fungal order Sordariales.</title>
        <authorList>
            <person name="Hensen N."/>
            <person name="Bonometti L."/>
            <person name="Westerberg I."/>
            <person name="Brannstrom I.O."/>
            <person name="Guillou S."/>
            <person name="Cros-Aarteil S."/>
            <person name="Calhoun S."/>
            <person name="Haridas S."/>
            <person name="Kuo A."/>
            <person name="Mondo S."/>
            <person name="Pangilinan J."/>
            <person name="Riley R."/>
            <person name="LaButti K."/>
            <person name="Andreopoulos B."/>
            <person name="Lipzen A."/>
            <person name="Chen C."/>
            <person name="Yan M."/>
            <person name="Daum C."/>
            <person name="Ng V."/>
            <person name="Clum A."/>
            <person name="Steindorff A."/>
            <person name="Ohm R.A."/>
            <person name="Martin F."/>
            <person name="Silar P."/>
            <person name="Natvig D.O."/>
            <person name="Lalanne C."/>
            <person name="Gautier V."/>
            <person name="Ament-Velasquez S.L."/>
            <person name="Kruys A."/>
            <person name="Hutchinson M.I."/>
            <person name="Powell A.J."/>
            <person name="Barry K."/>
            <person name="Miller A.N."/>
            <person name="Grigoriev I.V."/>
            <person name="Debuchy R."/>
            <person name="Gladieux P."/>
            <person name="Hiltunen Thoren M."/>
            <person name="Johannesson H."/>
        </authorList>
    </citation>
    <scope>NUCLEOTIDE SEQUENCE</scope>
    <source>
        <strain evidence="2">PSN243</strain>
    </source>
</reference>
<gene>
    <name evidence="2" type="ORF">QBC34DRAFT_499285</name>
</gene>
<dbReference type="AlphaFoldDB" id="A0AAV9G680"/>
<organism evidence="2 3">
    <name type="scientific">Podospora aff. communis PSN243</name>
    <dbReference type="NCBI Taxonomy" id="3040156"/>
    <lineage>
        <taxon>Eukaryota</taxon>
        <taxon>Fungi</taxon>
        <taxon>Dikarya</taxon>
        <taxon>Ascomycota</taxon>
        <taxon>Pezizomycotina</taxon>
        <taxon>Sordariomycetes</taxon>
        <taxon>Sordariomycetidae</taxon>
        <taxon>Sordariales</taxon>
        <taxon>Podosporaceae</taxon>
        <taxon>Podospora</taxon>
    </lineage>
</organism>
<comment type="caution">
    <text evidence="2">The sequence shown here is derived from an EMBL/GenBank/DDBJ whole genome shotgun (WGS) entry which is preliminary data.</text>
</comment>
<name>A0AAV9G680_9PEZI</name>
<proteinExistence type="predicted"/>
<keyword evidence="3" id="KW-1185">Reference proteome</keyword>